<proteinExistence type="predicted"/>
<protein>
    <submittedName>
        <fullName evidence="1">Uncharacterized protein</fullName>
    </submittedName>
</protein>
<dbReference type="Proteomes" id="UP000460221">
    <property type="component" value="Unassembled WGS sequence"/>
</dbReference>
<dbReference type="EMBL" id="WLYK01000008">
    <property type="protein sequence ID" value="MTD16066.1"/>
    <property type="molecule type" value="Genomic_DNA"/>
</dbReference>
<dbReference type="AlphaFoldDB" id="A0A7K1FPJ8"/>
<reference evidence="1 2" key="1">
    <citation type="submission" date="2019-11" db="EMBL/GenBank/DDBJ databases">
        <authorList>
            <person name="Jiang L.-Q."/>
        </authorList>
    </citation>
    <scope>NUCLEOTIDE SEQUENCE [LARGE SCALE GENOMIC DNA]</scope>
    <source>
        <strain evidence="1 2">YIM 132087</strain>
    </source>
</reference>
<keyword evidence="2" id="KW-1185">Reference proteome</keyword>
<comment type="caution">
    <text evidence="1">The sequence shown here is derived from an EMBL/GenBank/DDBJ whole genome shotgun (WGS) entry which is preliminary data.</text>
</comment>
<name>A0A7K1FPJ8_9ACTN</name>
<gene>
    <name evidence="1" type="ORF">GIS00_19190</name>
</gene>
<evidence type="ECO:0000313" key="1">
    <source>
        <dbReference type="EMBL" id="MTD16066.1"/>
    </source>
</evidence>
<evidence type="ECO:0000313" key="2">
    <source>
        <dbReference type="Proteomes" id="UP000460221"/>
    </source>
</evidence>
<sequence>MRDEELGQDEATLRLVACPECSAPAEIVDSSRIGSTGGPMEVVRVRCVVAHQFLMAAERLHHL</sequence>
<accession>A0A7K1FPJ8</accession>
<organism evidence="1 2">
    <name type="scientific">Nakamurella alba</name>
    <dbReference type="NCBI Taxonomy" id="2665158"/>
    <lineage>
        <taxon>Bacteria</taxon>
        <taxon>Bacillati</taxon>
        <taxon>Actinomycetota</taxon>
        <taxon>Actinomycetes</taxon>
        <taxon>Nakamurellales</taxon>
        <taxon>Nakamurellaceae</taxon>
        <taxon>Nakamurella</taxon>
    </lineage>
</organism>
<dbReference type="RefSeq" id="WP_154770042.1">
    <property type="nucleotide sequence ID" value="NZ_WLYK01000008.1"/>
</dbReference>